<organism evidence="6 7">
    <name type="scientific">Mesorhizobium alhagi CCNWXJ12-2</name>
    <dbReference type="NCBI Taxonomy" id="1107882"/>
    <lineage>
        <taxon>Bacteria</taxon>
        <taxon>Pseudomonadati</taxon>
        <taxon>Pseudomonadota</taxon>
        <taxon>Alphaproteobacteria</taxon>
        <taxon>Hyphomicrobiales</taxon>
        <taxon>Phyllobacteriaceae</taxon>
        <taxon>Allomesorhizobium</taxon>
    </lineage>
</organism>
<evidence type="ECO:0000256" key="2">
    <source>
        <dbReference type="ARBA" id="ARBA00023015"/>
    </source>
</evidence>
<dbReference type="PANTHER" id="PTHR30126">
    <property type="entry name" value="HTH-TYPE TRANSCRIPTIONAL REGULATOR"/>
    <property type="match status" value="1"/>
</dbReference>
<gene>
    <name evidence="6" type="ORF">MAXJ12_25988</name>
</gene>
<evidence type="ECO:0000256" key="1">
    <source>
        <dbReference type="ARBA" id="ARBA00009437"/>
    </source>
</evidence>
<dbReference type="PRINTS" id="PR00039">
    <property type="entry name" value="HTHLYSR"/>
</dbReference>
<dbReference type="AlphaFoldDB" id="H0HYB9"/>
<dbReference type="InterPro" id="IPR036390">
    <property type="entry name" value="WH_DNA-bd_sf"/>
</dbReference>
<dbReference type="PANTHER" id="PTHR30126:SF77">
    <property type="entry name" value="TRANSCRIPTIONAL REGULATORY PROTEIN"/>
    <property type="match status" value="1"/>
</dbReference>
<dbReference type="GO" id="GO:0003700">
    <property type="term" value="F:DNA-binding transcription factor activity"/>
    <property type="evidence" value="ECO:0007669"/>
    <property type="project" value="InterPro"/>
</dbReference>
<dbReference type="SUPFAM" id="SSF46785">
    <property type="entry name" value="Winged helix' DNA-binding domain"/>
    <property type="match status" value="1"/>
</dbReference>
<keyword evidence="3" id="KW-0238">DNA-binding</keyword>
<protein>
    <submittedName>
        <fullName evidence="6">LysR family transcriptional regulator</fullName>
    </submittedName>
</protein>
<feature type="domain" description="HTH lysR-type" evidence="5">
    <location>
        <begin position="1"/>
        <end position="58"/>
    </location>
</feature>
<dbReference type="SUPFAM" id="SSF53850">
    <property type="entry name" value="Periplasmic binding protein-like II"/>
    <property type="match status" value="1"/>
</dbReference>
<dbReference type="InterPro" id="IPR005119">
    <property type="entry name" value="LysR_subst-bd"/>
</dbReference>
<dbReference type="InterPro" id="IPR000847">
    <property type="entry name" value="LysR_HTH_N"/>
</dbReference>
<sequence length="299" mass="32274">MNLIFVETFVWVARLGSFRAAADRLNATQAAVSNRIATLEAEMGCELFERIPGGVRLSTIGQRALQPAEELLRAAASFKVSIGNPEQLKTTVRIGTIDSVVHAWLPRFIEMVKVRFPSLALDLNVDTSLGIGAELAERKLDLALLMGPVLRPGLKNIDLASMNCVWVAAPKFGLGGKQLGLEDLQAHPVLTFSRNSIPHIWLLRQFEELGISPPVISNSNSLSAMLRLACDGVGVALLPTPMVATTVDAGILEIISIVPEFPPLKLHAVYADDPENIIPSILSVIAREASLQIPNTPPD</sequence>
<comment type="similarity">
    <text evidence="1">Belongs to the LysR transcriptional regulatory family.</text>
</comment>
<keyword evidence="7" id="KW-1185">Reference proteome</keyword>
<accession>H0HYB9</accession>
<evidence type="ECO:0000256" key="3">
    <source>
        <dbReference type="ARBA" id="ARBA00023125"/>
    </source>
</evidence>
<keyword evidence="2" id="KW-0805">Transcription regulation</keyword>
<keyword evidence="4" id="KW-0804">Transcription</keyword>
<dbReference type="GO" id="GO:0000976">
    <property type="term" value="F:transcription cis-regulatory region binding"/>
    <property type="evidence" value="ECO:0007669"/>
    <property type="project" value="TreeGrafter"/>
</dbReference>
<name>H0HYB9_9HYPH</name>
<dbReference type="Pfam" id="PF00126">
    <property type="entry name" value="HTH_1"/>
    <property type="match status" value="1"/>
</dbReference>
<evidence type="ECO:0000259" key="5">
    <source>
        <dbReference type="PROSITE" id="PS50931"/>
    </source>
</evidence>
<proteinExistence type="inferred from homology"/>
<dbReference type="InterPro" id="IPR036388">
    <property type="entry name" value="WH-like_DNA-bd_sf"/>
</dbReference>
<reference evidence="6 7" key="1">
    <citation type="journal article" date="2012" name="J. Bacteriol.">
        <title>Draft Genome Sequence of Mesorhizobium alhagi CCNWXJ12-2T, a Novel Salt-Resistant Species Isolated from the Desert of Northwestern China.</title>
        <authorList>
            <person name="Zhou M."/>
            <person name="Chen W."/>
            <person name="Chen H."/>
            <person name="Wei G."/>
        </authorList>
    </citation>
    <scope>NUCLEOTIDE SEQUENCE [LARGE SCALE GENOMIC DNA]</scope>
    <source>
        <strain evidence="6 7">CCNWXJ12-2</strain>
    </source>
</reference>
<evidence type="ECO:0000313" key="7">
    <source>
        <dbReference type="Proteomes" id="UP000003250"/>
    </source>
</evidence>
<dbReference type="OrthoDB" id="9791253at2"/>
<dbReference type="Pfam" id="PF03466">
    <property type="entry name" value="LysR_substrate"/>
    <property type="match status" value="1"/>
</dbReference>
<dbReference type="Gene3D" id="1.10.10.10">
    <property type="entry name" value="Winged helix-like DNA-binding domain superfamily/Winged helix DNA-binding domain"/>
    <property type="match status" value="1"/>
</dbReference>
<dbReference type="Proteomes" id="UP000003250">
    <property type="component" value="Unassembled WGS sequence"/>
</dbReference>
<dbReference type="CDD" id="cd05466">
    <property type="entry name" value="PBP2_LTTR_substrate"/>
    <property type="match status" value="1"/>
</dbReference>
<dbReference type="PATRIC" id="fig|1107882.3.peg.5041"/>
<dbReference type="Gene3D" id="3.40.190.290">
    <property type="match status" value="1"/>
</dbReference>
<evidence type="ECO:0000256" key="4">
    <source>
        <dbReference type="ARBA" id="ARBA00023163"/>
    </source>
</evidence>
<evidence type="ECO:0000313" key="6">
    <source>
        <dbReference type="EMBL" id="EHK54257.1"/>
    </source>
</evidence>
<dbReference type="PROSITE" id="PS50931">
    <property type="entry name" value="HTH_LYSR"/>
    <property type="match status" value="1"/>
</dbReference>
<dbReference type="EMBL" id="AHAM01000218">
    <property type="protein sequence ID" value="EHK54257.1"/>
    <property type="molecule type" value="Genomic_DNA"/>
</dbReference>